<dbReference type="AlphaFoldDB" id="A0AA36GHQ7"/>
<keyword evidence="3" id="KW-1185">Reference proteome</keyword>
<gene>
    <name evidence="2" type="ORF">CYNAS_LOCUS3861</name>
</gene>
<proteinExistence type="predicted"/>
<dbReference type="SUPFAM" id="SSF54695">
    <property type="entry name" value="POZ domain"/>
    <property type="match status" value="1"/>
</dbReference>
<dbReference type="InterPro" id="IPR000210">
    <property type="entry name" value="BTB/POZ_dom"/>
</dbReference>
<dbReference type="InterPro" id="IPR045068">
    <property type="entry name" value="BACURD1-3"/>
</dbReference>
<accession>A0AA36GHQ7</accession>
<sequence length="139" mass="15922">MTEKRPPKGRVKLNVGGTAFETSFSTLTSFDDSMLSALVANHWRRQEELFIDRDPSHFEEVLNYLRDGEYVVLPEDENTLKRLQREAEFYNLPGLVVLCSTKLRVNSTCCRVIWIVAGEDTHVPKCALTLKTKTEPSFQ</sequence>
<dbReference type="GO" id="GO:0051260">
    <property type="term" value="P:protein homooligomerization"/>
    <property type="evidence" value="ECO:0007669"/>
    <property type="project" value="InterPro"/>
</dbReference>
<protein>
    <recommendedName>
        <fullName evidence="1">BTB domain-containing protein</fullName>
    </recommendedName>
</protein>
<organism evidence="2 3">
    <name type="scientific">Cylicocyclus nassatus</name>
    <name type="common">Nematode worm</name>
    <dbReference type="NCBI Taxonomy" id="53992"/>
    <lineage>
        <taxon>Eukaryota</taxon>
        <taxon>Metazoa</taxon>
        <taxon>Ecdysozoa</taxon>
        <taxon>Nematoda</taxon>
        <taxon>Chromadorea</taxon>
        <taxon>Rhabditida</taxon>
        <taxon>Rhabditina</taxon>
        <taxon>Rhabditomorpha</taxon>
        <taxon>Strongyloidea</taxon>
        <taxon>Strongylidae</taxon>
        <taxon>Cylicocyclus</taxon>
    </lineage>
</organism>
<dbReference type="SMART" id="SM00225">
    <property type="entry name" value="BTB"/>
    <property type="match status" value="1"/>
</dbReference>
<feature type="domain" description="BTB" evidence="1">
    <location>
        <begin position="9"/>
        <end position="107"/>
    </location>
</feature>
<evidence type="ECO:0000313" key="2">
    <source>
        <dbReference type="EMBL" id="CAJ0591878.1"/>
    </source>
</evidence>
<dbReference type="PANTHER" id="PTHR11145:SF12">
    <property type="entry name" value="BTB DOMAIN-CONTAINING PROTEIN"/>
    <property type="match status" value="1"/>
</dbReference>
<dbReference type="Proteomes" id="UP001176961">
    <property type="component" value="Unassembled WGS sequence"/>
</dbReference>
<evidence type="ECO:0000259" key="1">
    <source>
        <dbReference type="SMART" id="SM00225"/>
    </source>
</evidence>
<dbReference type="InterPro" id="IPR003131">
    <property type="entry name" value="T1-type_BTB"/>
</dbReference>
<dbReference type="CDD" id="cd18316">
    <property type="entry name" value="BTB_POZ_KCTD-like"/>
    <property type="match status" value="1"/>
</dbReference>
<dbReference type="EMBL" id="CATQJL010000001">
    <property type="protein sequence ID" value="CAJ0591878.1"/>
    <property type="molecule type" value="Genomic_DNA"/>
</dbReference>
<dbReference type="Gene3D" id="3.30.710.10">
    <property type="entry name" value="Potassium Channel Kv1.1, Chain A"/>
    <property type="match status" value="1"/>
</dbReference>
<reference evidence="2" key="1">
    <citation type="submission" date="2023-07" db="EMBL/GenBank/DDBJ databases">
        <authorList>
            <consortium name="CYATHOMIX"/>
        </authorList>
    </citation>
    <scope>NUCLEOTIDE SEQUENCE</scope>
    <source>
        <strain evidence="2">N/A</strain>
    </source>
</reference>
<name>A0AA36GHQ7_CYLNA</name>
<dbReference type="InterPro" id="IPR011333">
    <property type="entry name" value="SKP1/BTB/POZ_sf"/>
</dbReference>
<dbReference type="PANTHER" id="PTHR11145">
    <property type="entry name" value="BTB/POZ DOMAIN-CONTAINING ADAPTER FOR CUL3-MEDIATED RHOA DEGRADATION PROTEIN FAMILY MEMBER"/>
    <property type="match status" value="1"/>
</dbReference>
<evidence type="ECO:0000313" key="3">
    <source>
        <dbReference type="Proteomes" id="UP001176961"/>
    </source>
</evidence>
<dbReference type="Pfam" id="PF02214">
    <property type="entry name" value="BTB_2"/>
    <property type="match status" value="1"/>
</dbReference>
<comment type="caution">
    <text evidence="2">The sequence shown here is derived from an EMBL/GenBank/DDBJ whole genome shotgun (WGS) entry which is preliminary data.</text>
</comment>